<dbReference type="EMBL" id="BONY01000005">
    <property type="protein sequence ID" value="GIH02931.1"/>
    <property type="molecule type" value="Genomic_DNA"/>
</dbReference>
<keyword evidence="3" id="KW-1185">Reference proteome</keyword>
<feature type="chain" id="PRO_5035301626" evidence="1">
    <location>
        <begin position="28"/>
        <end position="432"/>
    </location>
</feature>
<protein>
    <submittedName>
        <fullName evidence="2">Sugar ABC transporter substrate-binding protein</fullName>
    </submittedName>
</protein>
<dbReference type="InterPro" id="IPR050490">
    <property type="entry name" value="Bact_solute-bd_prot1"/>
</dbReference>
<reference evidence="2" key="1">
    <citation type="submission" date="2021-01" db="EMBL/GenBank/DDBJ databases">
        <title>Whole genome shotgun sequence of Rhizocola hellebori NBRC 109834.</title>
        <authorList>
            <person name="Komaki H."/>
            <person name="Tamura T."/>
        </authorList>
    </citation>
    <scope>NUCLEOTIDE SEQUENCE</scope>
    <source>
        <strain evidence="2">NBRC 109834</strain>
    </source>
</reference>
<dbReference type="SUPFAM" id="SSF53850">
    <property type="entry name" value="Periplasmic binding protein-like II"/>
    <property type="match status" value="1"/>
</dbReference>
<dbReference type="InterPro" id="IPR006059">
    <property type="entry name" value="SBP"/>
</dbReference>
<organism evidence="2 3">
    <name type="scientific">Rhizocola hellebori</name>
    <dbReference type="NCBI Taxonomy" id="1392758"/>
    <lineage>
        <taxon>Bacteria</taxon>
        <taxon>Bacillati</taxon>
        <taxon>Actinomycetota</taxon>
        <taxon>Actinomycetes</taxon>
        <taxon>Micromonosporales</taxon>
        <taxon>Micromonosporaceae</taxon>
        <taxon>Rhizocola</taxon>
    </lineage>
</organism>
<evidence type="ECO:0000313" key="3">
    <source>
        <dbReference type="Proteomes" id="UP000612899"/>
    </source>
</evidence>
<dbReference type="AlphaFoldDB" id="A0A8J3Q3W8"/>
<dbReference type="Gene3D" id="3.40.190.10">
    <property type="entry name" value="Periplasmic binding protein-like II"/>
    <property type="match status" value="2"/>
</dbReference>
<gene>
    <name evidence="2" type="ORF">Rhe02_09980</name>
</gene>
<keyword evidence="1" id="KW-0732">Signal</keyword>
<evidence type="ECO:0000313" key="2">
    <source>
        <dbReference type="EMBL" id="GIH02931.1"/>
    </source>
</evidence>
<dbReference type="Proteomes" id="UP000612899">
    <property type="component" value="Unassembled WGS sequence"/>
</dbReference>
<name>A0A8J3Q3W8_9ACTN</name>
<dbReference type="RefSeq" id="WP_203906864.1">
    <property type="nucleotide sequence ID" value="NZ_BONY01000005.1"/>
</dbReference>
<comment type="caution">
    <text evidence="2">The sequence shown here is derived from an EMBL/GenBank/DDBJ whole genome shotgun (WGS) entry which is preliminary data.</text>
</comment>
<sequence>MRRNRRPGVSARVLALVALGCMLGATAACKSDAAEPGGNVTIRFDWWGNPDRAEVTEKAVSLFEQKNPTIKVDTSYAEFNAYFQKLVTQVAGGGAPDVFQMDYRYVREYADRNQLAPLDNGPAKVDTSNITPQLLSGGTVNGKLFGIPPTQNTQVFSYDFAQWQSSGATAPSEGWTWANMQAATQKISDSTGGKVRGVGDFGGIEDWFEVWLRQQGKAIYTPEGKLGYTAADVEKWWQMTDGWRRSGASTPAELTTKMDGSQANDPVAQKLASSGFGYDSGFTAKSWEILGREFKLSGFPSDSGKLGQYVKPAMMFSIAQSSTKKEAAAKLINFLINDPEAGKILGMSRGLPANAKVREQVGSTLTGPPQVAFQYEQTIQPKLEQAPPPPPKGAGTVKSTFQRIYDDVIFARLTIPQAAAKFIGEAQQAISS</sequence>
<dbReference type="Pfam" id="PF01547">
    <property type="entry name" value="SBP_bac_1"/>
    <property type="match status" value="1"/>
</dbReference>
<dbReference type="PANTHER" id="PTHR43649">
    <property type="entry name" value="ARABINOSE-BINDING PROTEIN-RELATED"/>
    <property type="match status" value="1"/>
</dbReference>
<dbReference type="PROSITE" id="PS51257">
    <property type="entry name" value="PROKAR_LIPOPROTEIN"/>
    <property type="match status" value="1"/>
</dbReference>
<proteinExistence type="predicted"/>
<feature type="signal peptide" evidence="1">
    <location>
        <begin position="1"/>
        <end position="27"/>
    </location>
</feature>
<accession>A0A8J3Q3W8</accession>
<dbReference type="PANTHER" id="PTHR43649:SF11">
    <property type="entry name" value="ABC TRANSPORTER SUBSTRATE-BINDING PROTEIN YESO-RELATED"/>
    <property type="match status" value="1"/>
</dbReference>
<evidence type="ECO:0000256" key="1">
    <source>
        <dbReference type="SAM" id="SignalP"/>
    </source>
</evidence>